<protein>
    <submittedName>
        <fullName evidence="2">Uncharacterized protein</fullName>
    </submittedName>
</protein>
<sequence length="254" mass="27793">MRDALEAPGKRWAAGFGAGYVLEAERYVLAARVASRASCTRTSRPRLGEQYIYLLPTTGVLAETRACANPTRPSGYADLSSQHVTRTLRRTPDSIRIERQDKYPPCRTSCYRTPRGRCTGAALRARRGLSRRSTSCTAWAHWACCSGIHRIQAYARPWGISTSAGFARAADDEGHTLNSRRHARLAALCSTRWRALPRHLRGPHAARKNCAEGPAQDGKCDCNGRGARHGDHSSGRGVGQDVGPGPGWRRDSSV</sequence>
<gene>
    <name evidence="2" type="ORF">PsYK624_011250</name>
</gene>
<feature type="region of interest" description="Disordered" evidence="1">
    <location>
        <begin position="221"/>
        <end position="254"/>
    </location>
</feature>
<dbReference type="AlphaFoldDB" id="A0A9P3L8I5"/>
<feature type="compositionally biased region" description="Basic and acidic residues" evidence="1">
    <location>
        <begin position="221"/>
        <end position="234"/>
    </location>
</feature>
<name>A0A9P3L8I5_9APHY</name>
<evidence type="ECO:0000256" key="1">
    <source>
        <dbReference type="SAM" id="MobiDB-lite"/>
    </source>
</evidence>
<evidence type="ECO:0000313" key="3">
    <source>
        <dbReference type="Proteomes" id="UP000703269"/>
    </source>
</evidence>
<evidence type="ECO:0000313" key="2">
    <source>
        <dbReference type="EMBL" id="GJE85048.1"/>
    </source>
</evidence>
<dbReference type="EMBL" id="BPQB01000002">
    <property type="protein sequence ID" value="GJE85048.1"/>
    <property type="molecule type" value="Genomic_DNA"/>
</dbReference>
<reference evidence="2 3" key="1">
    <citation type="submission" date="2021-08" db="EMBL/GenBank/DDBJ databases">
        <title>Draft Genome Sequence of Phanerochaete sordida strain YK-624.</title>
        <authorList>
            <person name="Mori T."/>
            <person name="Dohra H."/>
            <person name="Suzuki T."/>
            <person name="Kawagishi H."/>
            <person name="Hirai H."/>
        </authorList>
    </citation>
    <scope>NUCLEOTIDE SEQUENCE [LARGE SCALE GENOMIC DNA]</scope>
    <source>
        <strain evidence="2 3">YK-624</strain>
    </source>
</reference>
<proteinExistence type="predicted"/>
<feature type="compositionally biased region" description="Gly residues" evidence="1">
    <location>
        <begin position="236"/>
        <end position="246"/>
    </location>
</feature>
<comment type="caution">
    <text evidence="2">The sequence shown here is derived from an EMBL/GenBank/DDBJ whole genome shotgun (WGS) entry which is preliminary data.</text>
</comment>
<dbReference type="Proteomes" id="UP000703269">
    <property type="component" value="Unassembled WGS sequence"/>
</dbReference>
<accession>A0A9P3L8I5</accession>
<keyword evidence="3" id="KW-1185">Reference proteome</keyword>
<organism evidence="2 3">
    <name type="scientific">Phanerochaete sordida</name>
    <dbReference type="NCBI Taxonomy" id="48140"/>
    <lineage>
        <taxon>Eukaryota</taxon>
        <taxon>Fungi</taxon>
        <taxon>Dikarya</taxon>
        <taxon>Basidiomycota</taxon>
        <taxon>Agaricomycotina</taxon>
        <taxon>Agaricomycetes</taxon>
        <taxon>Polyporales</taxon>
        <taxon>Phanerochaetaceae</taxon>
        <taxon>Phanerochaete</taxon>
    </lineage>
</organism>